<dbReference type="Proteomes" id="UP001472677">
    <property type="component" value="Unassembled WGS sequence"/>
</dbReference>
<keyword evidence="2" id="KW-1185">Reference proteome</keyword>
<reference evidence="1 2" key="1">
    <citation type="journal article" date="2024" name="G3 (Bethesda)">
        <title>Genome assembly of Hibiscus sabdariffa L. provides insights into metabolisms of medicinal natural products.</title>
        <authorList>
            <person name="Kim T."/>
        </authorList>
    </citation>
    <scope>NUCLEOTIDE SEQUENCE [LARGE SCALE GENOMIC DNA]</scope>
    <source>
        <strain evidence="1">TK-2024</strain>
        <tissue evidence="1">Old leaves</tissue>
    </source>
</reference>
<name>A0ABR2C696_9ROSI</name>
<evidence type="ECO:0000313" key="1">
    <source>
        <dbReference type="EMBL" id="KAK8514938.1"/>
    </source>
</evidence>
<dbReference type="PANTHER" id="PTHR33103:SF19">
    <property type="entry name" value="OS09G0544700 PROTEIN"/>
    <property type="match status" value="1"/>
</dbReference>
<protein>
    <submittedName>
        <fullName evidence="1">Uncharacterized protein</fullName>
    </submittedName>
</protein>
<dbReference type="Pfam" id="PF05056">
    <property type="entry name" value="DUF674"/>
    <property type="match status" value="1"/>
</dbReference>
<evidence type="ECO:0000313" key="2">
    <source>
        <dbReference type="Proteomes" id="UP001472677"/>
    </source>
</evidence>
<sequence length="128" mass="14594">MFRNGKWRAFGLLASVWFQRKYWRLEKREGCQVSLKLLVDTKRNKVLLAEAGKDFVDFLFNLLSSPVDIAISLLDTNSMTDSLGNLYIITIFNKFNIKGVGTLQKRVVHLGMNEGLKLLKVSLQSKSV</sequence>
<gene>
    <name evidence="1" type="ORF">V6N12_001103</name>
</gene>
<proteinExistence type="predicted"/>
<comment type="caution">
    <text evidence="1">The sequence shown here is derived from an EMBL/GenBank/DDBJ whole genome shotgun (WGS) entry which is preliminary data.</text>
</comment>
<accession>A0ABR2C696</accession>
<dbReference type="EMBL" id="JBBPBM010000065">
    <property type="protein sequence ID" value="KAK8514938.1"/>
    <property type="molecule type" value="Genomic_DNA"/>
</dbReference>
<dbReference type="PANTHER" id="PTHR33103">
    <property type="entry name" value="OS01G0153900 PROTEIN"/>
    <property type="match status" value="1"/>
</dbReference>
<dbReference type="InterPro" id="IPR007750">
    <property type="entry name" value="DUF674"/>
</dbReference>
<organism evidence="1 2">
    <name type="scientific">Hibiscus sabdariffa</name>
    <name type="common">roselle</name>
    <dbReference type="NCBI Taxonomy" id="183260"/>
    <lineage>
        <taxon>Eukaryota</taxon>
        <taxon>Viridiplantae</taxon>
        <taxon>Streptophyta</taxon>
        <taxon>Embryophyta</taxon>
        <taxon>Tracheophyta</taxon>
        <taxon>Spermatophyta</taxon>
        <taxon>Magnoliopsida</taxon>
        <taxon>eudicotyledons</taxon>
        <taxon>Gunneridae</taxon>
        <taxon>Pentapetalae</taxon>
        <taxon>rosids</taxon>
        <taxon>malvids</taxon>
        <taxon>Malvales</taxon>
        <taxon>Malvaceae</taxon>
        <taxon>Malvoideae</taxon>
        <taxon>Hibiscus</taxon>
    </lineage>
</organism>